<dbReference type="SMART" id="SM00389">
    <property type="entry name" value="HOX"/>
    <property type="match status" value="1"/>
</dbReference>
<sequence length="499" mass="56398">MSRSHRHYPVQQQGKDDYDRNATFDDREYIDLARQHARADRPLPMYPSHSAPRQLVPPPSRSFDESRVPVSNLINTPTSSTMHPYRDPQRDRSSSPADARSIDGPPDRLPSVNQLLAGHSNGMAMQRQGLEPSGAPQFVTPQYHRADNQDLPGLTTNHPGRSAGHSAASSLSSMYSEPTSPGSYNGHSYSPSPRQRYARAPHEIHAPNTTYARHDQFSSAAREDPAQMYHHQRSQPNIYPSPNGHPPLAAYTTYPSPYQAPYASQHQVPYPTQYQTPYQPAQPRTSMDHYGQMQRPGVPAQQALPEYAPLGPSAYPPGPSGMPQDVRNDSVLGTAYPTYGFPPHAYPPPRKRRGNLPKEATKVMKEWFAAHKDSPYPSEEQKQMLVSQTRLNMSQVNNWFINARRRQPRREAEDILERQRERGVTENSEDSLSNEIVNEYDMQGQRMPPGFGQRPPPPSHDQGFPGTHLAYRSRPDRPLNREQEEEDLRSNRRPGLLHA</sequence>
<dbReference type="EMBL" id="CP042187">
    <property type="protein sequence ID" value="QDS69323.1"/>
    <property type="molecule type" value="Genomic_DNA"/>
</dbReference>
<keyword evidence="1 4" id="KW-0238">DNA-binding</keyword>
<feature type="compositionally biased region" description="Polar residues" evidence="5">
    <location>
        <begin position="72"/>
        <end position="82"/>
    </location>
</feature>
<dbReference type="GO" id="GO:0006355">
    <property type="term" value="P:regulation of DNA-templated transcription"/>
    <property type="evidence" value="ECO:0007669"/>
    <property type="project" value="InterPro"/>
</dbReference>
<evidence type="ECO:0000256" key="5">
    <source>
        <dbReference type="SAM" id="MobiDB-lite"/>
    </source>
</evidence>
<accession>A0A517L113</accession>
<dbReference type="CDD" id="cd00086">
    <property type="entry name" value="homeodomain"/>
    <property type="match status" value="1"/>
</dbReference>
<comment type="subcellular location">
    <subcellularLocation>
        <location evidence="4">Nucleus</location>
    </subcellularLocation>
</comment>
<feature type="compositionally biased region" description="Basic and acidic residues" evidence="5">
    <location>
        <begin position="14"/>
        <end position="41"/>
    </location>
</feature>
<feature type="domain" description="Homeobox" evidence="6">
    <location>
        <begin position="347"/>
        <end position="410"/>
    </location>
</feature>
<keyword evidence="2 4" id="KW-0371">Homeobox</keyword>
<gene>
    <name evidence="7" type="ORF">FKW77_003326</name>
</gene>
<dbReference type="InterPro" id="IPR050224">
    <property type="entry name" value="TALE_homeobox"/>
</dbReference>
<dbReference type="Proteomes" id="UP000316270">
    <property type="component" value="Chromosome 3"/>
</dbReference>
<protein>
    <recommendedName>
        <fullName evidence="6">Homeobox domain-containing protein</fullName>
    </recommendedName>
</protein>
<feature type="compositionally biased region" description="Basic and acidic residues" evidence="5">
    <location>
        <begin position="84"/>
        <end position="93"/>
    </location>
</feature>
<feature type="region of interest" description="Disordered" evidence="5">
    <location>
        <begin position="407"/>
        <end position="499"/>
    </location>
</feature>
<feature type="compositionally biased region" description="Polar residues" evidence="5">
    <location>
        <begin position="177"/>
        <end position="193"/>
    </location>
</feature>
<feature type="compositionally biased region" description="Low complexity" evidence="5">
    <location>
        <begin position="162"/>
        <end position="176"/>
    </location>
</feature>
<dbReference type="InterPro" id="IPR008422">
    <property type="entry name" value="KN_HD"/>
</dbReference>
<dbReference type="AlphaFoldDB" id="A0A517L113"/>
<feature type="DNA-binding region" description="Homeobox" evidence="4">
    <location>
        <begin position="349"/>
        <end position="411"/>
    </location>
</feature>
<feature type="compositionally biased region" description="Basic and acidic residues" evidence="5">
    <location>
        <begin position="409"/>
        <end position="424"/>
    </location>
</feature>
<dbReference type="Pfam" id="PF05920">
    <property type="entry name" value="Homeobox_KN"/>
    <property type="match status" value="1"/>
</dbReference>
<reference evidence="7 8" key="1">
    <citation type="submission" date="2019-07" db="EMBL/GenBank/DDBJ databases">
        <title>Finished genome of Venturia effusa.</title>
        <authorList>
            <person name="Young C.A."/>
            <person name="Cox M.P."/>
            <person name="Ganley A.R.D."/>
            <person name="David W.J."/>
        </authorList>
    </citation>
    <scope>NUCLEOTIDE SEQUENCE [LARGE SCALE GENOMIC DNA]</scope>
    <source>
        <strain evidence="8">albino</strain>
    </source>
</reference>
<dbReference type="STRING" id="50376.A0A517L113"/>
<dbReference type="GO" id="GO:0005634">
    <property type="term" value="C:nucleus"/>
    <property type="evidence" value="ECO:0007669"/>
    <property type="project" value="UniProtKB-SubCell"/>
</dbReference>
<dbReference type="InterPro" id="IPR009057">
    <property type="entry name" value="Homeodomain-like_sf"/>
</dbReference>
<name>A0A517L113_9PEZI</name>
<keyword evidence="8" id="KW-1185">Reference proteome</keyword>
<evidence type="ECO:0000256" key="4">
    <source>
        <dbReference type="PROSITE-ProRule" id="PRU00108"/>
    </source>
</evidence>
<feature type="compositionally biased region" description="Low complexity" evidence="5">
    <location>
        <begin position="442"/>
        <end position="453"/>
    </location>
</feature>
<organism evidence="7 8">
    <name type="scientific">Venturia effusa</name>
    <dbReference type="NCBI Taxonomy" id="50376"/>
    <lineage>
        <taxon>Eukaryota</taxon>
        <taxon>Fungi</taxon>
        <taxon>Dikarya</taxon>
        <taxon>Ascomycota</taxon>
        <taxon>Pezizomycotina</taxon>
        <taxon>Dothideomycetes</taxon>
        <taxon>Pleosporomycetidae</taxon>
        <taxon>Venturiales</taxon>
        <taxon>Venturiaceae</taxon>
        <taxon>Venturia</taxon>
    </lineage>
</organism>
<keyword evidence="3 4" id="KW-0539">Nucleus</keyword>
<evidence type="ECO:0000256" key="1">
    <source>
        <dbReference type="ARBA" id="ARBA00023125"/>
    </source>
</evidence>
<evidence type="ECO:0000256" key="2">
    <source>
        <dbReference type="ARBA" id="ARBA00023155"/>
    </source>
</evidence>
<dbReference type="GO" id="GO:0003677">
    <property type="term" value="F:DNA binding"/>
    <property type="evidence" value="ECO:0007669"/>
    <property type="project" value="UniProtKB-UniRule"/>
</dbReference>
<evidence type="ECO:0000313" key="7">
    <source>
        <dbReference type="EMBL" id="QDS69323.1"/>
    </source>
</evidence>
<dbReference type="PANTHER" id="PTHR11850">
    <property type="entry name" value="HOMEOBOX PROTEIN TRANSCRIPTION FACTORS"/>
    <property type="match status" value="1"/>
</dbReference>
<dbReference type="Gene3D" id="1.10.10.60">
    <property type="entry name" value="Homeodomain-like"/>
    <property type="match status" value="1"/>
</dbReference>
<feature type="compositionally biased region" description="Basic and acidic residues" evidence="5">
    <location>
        <begin position="473"/>
        <end position="482"/>
    </location>
</feature>
<dbReference type="InterPro" id="IPR001356">
    <property type="entry name" value="HD"/>
</dbReference>
<evidence type="ECO:0000256" key="3">
    <source>
        <dbReference type="ARBA" id="ARBA00023242"/>
    </source>
</evidence>
<dbReference type="OrthoDB" id="10056939at2759"/>
<evidence type="ECO:0000259" key="6">
    <source>
        <dbReference type="PROSITE" id="PS50071"/>
    </source>
</evidence>
<evidence type="ECO:0000313" key="8">
    <source>
        <dbReference type="Proteomes" id="UP000316270"/>
    </source>
</evidence>
<dbReference type="SUPFAM" id="SSF46689">
    <property type="entry name" value="Homeodomain-like"/>
    <property type="match status" value="1"/>
</dbReference>
<dbReference type="PROSITE" id="PS50071">
    <property type="entry name" value="HOMEOBOX_2"/>
    <property type="match status" value="1"/>
</dbReference>
<proteinExistence type="predicted"/>
<feature type="region of interest" description="Disordered" evidence="5">
    <location>
        <begin position="1"/>
        <end position="195"/>
    </location>
</feature>